<dbReference type="KEGG" id="saqi:AXG55_12840"/>
<evidence type="ECO:0000313" key="1">
    <source>
        <dbReference type="EMBL" id="APJ04734.1"/>
    </source>
</evidence>
<dbReference type="EMBL" id="CP017834">
    <property type="protein sequence ID" value="APJ04734.1"/>
    <property type="molecule type" value="Genomic_DNA"/>
</dbReference>
<keyword evidence="2" id="KW-1185">Reference proteome</keyword>
<proteinExistence type="predicted"/>
<dbReference type="AlphaFoldDB" id="A0A1L4D3G4"/>
<gene>
    <name evidence="1" type="ORF">AXG55_12840</name>
</gene>
<accession>A0A1L4D3G4</accession>
<sequence length="353" mass="41526">MKKLYGKELDDDFSVGFGVYEYISRIDFGLWESLKIWLHELPDNEKEIISIYYLKFKKISRGDDYLEKSLQVHFLFKLRLERIIFSLEHLKIIIKKIFQETEKLAHYRSVDLLTKNINRYSSYISVSEIHKLHKWDQKYFTNLSMFQSSNVVGVKDFKFIVHMIGEEYFNRTDFSNLEDNMNTWDAISTSVVSENNKYFYYRFGVILSIPKQNILLTFTQDAMFENHIGNSKMDKYQLTSKKYSENKIKNNGLLTKHIKSKYNTFYTPDEIIKKTYAFHNEIIVCGRNGVNIHPNFPCTGKIKIAGIVIVNDKNNPTSIKNSQMILEATKNLQKKYSVPIIRIDGQVDVTSNQ</sequence>
<dbReference type="OrthoDB" id="7872116at2"/>
<organism evidence="1 2">
    <name type="scientific">Silvanigrella aquatica</name>
    <dbReference type="NCBI Taxonomy" id="1915309"/>
    <lineage>
        <taxon>Bacteria</taxon>
        <taxon>Pseudomonadati</taxon>
        <taxon>Bdellovibrionota</taxon>
        <taxon>Oligoflexia</taxon>
        <taxon>Silvanigrellales</taxon>
        <taxon>Silvanigrellaceae</taxon>
        <taxon>Silvanigrella</taxon>
    </lineage>
</organism>
<reference evidence="1 2" key="1">
    <citation type="submission" date="2016-10" db="EMBL/GenBank/DDBJ databases">
        <title>Silvanigrella aquatica sp. nov., isolated from a freshwater lake located in the Black Forest, Germany, description of Silvanigrellaceae fam. nov., Silvanigrellales ord. nov., reclassification of the order Bdellovibrionales in the class Oligoflexia, reclassification of the families Bacteriovoracaceae and Halobacteriovoraceae in the new order Bacteriovoracales ord. nov., and reclassification of the family Pseudobacteriovoracaceae in the order Oligoflexiales.</title>
        <authorList>
            <person name="Hahn M.W."/>
            <person name="Schmidt J."/>
            <person name="Koll U."/>
            <person name="Rohde M."/>
            <person name="Verbag S."/>
            <person name="Pitt A."/>
            <person name="Nakai R."/>
            <person name="Naganuma T."/>
            <person name="Lang E."/>
        </authorList>
    </citation>
    <scope>NUCLEOTIDE SEQUENCE [LARGE SCALE GENOMIC DNA]</scope>
    <source>
        <strain evidence="1 2">MWH-Nonnen-W8red</strain>
    </source>
</reference>
<dbReference type="Proteomes" id="UP000184731">
    <property type="component" value="Chromosome"/>
</dbReference>
<name>A0A1L4D3G4_9BACT</name>
<evidence type="ECO:0000313" key="2">
    <source>
        <dbReference type="Proteomes" id="UP000184731"/>
    </source>
</evidence>
<protein>
    <submittedName>
        <fullName evidence="1">Uncharacterized protein</fullName>
    </submittedName>
</protein>
<dbReference type="RefSeq" id="WP_148698492.1">
    <property type="nucleotide sequence ID" value="NZ_CP017834.1"/>
</dbReference>